<organism evidence="2 3">
    <name type="scientific">Streptomyces caniferus</name>
    <dbReference type="NCBI Taxonomy" id="285557"/>
    <lineage>
        <taxon>Bacteria</taxon>
        <taxon>Bacillati</taxon>
        <taxon>Actinomycetota</taxon>
        <taxon>Actinomycetes</taxon>
        <taxon>Kitasatosporales</taxon>
        <taxon>Streptomycetaceae</taxon>
        <taxon>Streptomyces</taxon>
    </lineage>
</organism>
<reference evidence="2 3" key="1">
    <citation type="submission" date="2019-12" db="EMBL/GenBank/DDBJ databases">
        <title>Whole genome shotgun sequence of Streptomyces caniferus NBRC 15389.</title>
        <authorList>
            <person name="Ichikawa N."/>
            <person name="Kimura A."/>
            <person name="Kitahashi Y."/>
            <person name="Komaki H."/>
            <person name="Tamura T."/>
        </authorList>
    </citation>
    <scope>NUCLEOTIDE SEQUENCE [LARGE SCALE GENOMIC DNA]</scope>
    <source>
        <strain evidence="2 3">NBRC 15389</strain>
    </source>
</reference>
<dbReference type="EMBL" id="BLIN01000003">
    <property type="protein sequence ID" value="GFE05699.1"/>
    <property type="molecule type" value="Genomic_DNA"/>
</dbReference>
<comment type="caution">
    <text evidence="2">The sequence shown here is derived from an EMBL/GenBank/DDBJ whole genome shotgun (WGS) entry which is preliminary data.</text>
</comment>
<evidence type="ECO:0000313" key="3">
    <source>
        <dbReference type="Proteomes" id="UP000435837"/>
    </source>
</evidence>
<name>A0A640S3E8_9ACTN</name>
<dbReference type="AlphaFoldDB" id="A0A640S3E8"/>
<proteinExistence type="predicted"/>
<evidence type="ECO:0000313" key="2">
    <source>
        <dbReference type="EMBL" id="GFE05699.1"/>
    </source>
</evidence>
<feature type="compositionally biased region" description="Low complexity" evidence="1">
    <location>
        <begin position="16"/>
        <end position="34"/>
    </location>
</feature>
<gene>
    <name evidence="2" type="ORF">Scani_19670</name>
</gene>
<feature type="region of interest" description="Disordered" evidence="1">
    <location>
        <begin position="1"/>
        <end position="96"/>
    </location>
</feature>
<accession>A0A640S3E8</accession>
<evidence type="ECO:0000256" key="1">
    <source>
        <dbReference type="SAM" id="MobiDB-lite"/>
    </source>
</evidence>
<dbReference type="Proteomes" id="UP000435837">
    <property type="component" value="Unassembled WGS sequence"/>
</dbReference>
<sequence length="96" mass="10203">MTDRLRRNSTQGPSGTAIRAPTARPTAASAATWADPQCSTSTAIKGNAPKPNPVPYALTAYAAHNHPNRRPSARLPAMPTAPSPNRTTSADHRHRI</sequence>
<protein>
    <submittedName>
        <fullName evidence="2">Uncharacterized protein</fullName>
    </submittedName>
</protein>